<evidence type="ECO:0000313" key="1">
    <source>
        <dbReference type="EMBL" id="KAF3542337.1"/>
    </source>
</evidence>
<dbReference type="Proteomes" id="UP000266723">
    <property type="component" value="Unassembled WGS sequence"/>
</dbReference>
<reference evidence="1 2" key="1">
    <citation type="journal article" date="2020" name="BMC Genomics">
        <title>Intraspecific diversification of the crop wild relative Brassica cretica Lam. using demographic model selection.</title>
        <authorList>
            <person name="Kioukis A."/>
            <person name="Michalopoulou V.A."/>
            <person name="Briers L."/>
            <person name="Pirintsos S."/>
            <person name="Studholme D.J."/>
            <person name="Pavlidis P."/>
            <person name="Sarris P.F."/>
        </authorList>
    </citation>
    <scope>NUCLEOTIDE SEQUENCE [LARGE SCALE GENOMIC DNA]</scope>
    <source>
        <strain evidence="2">cv. PFS-1207/04</strain>
    </source>
</reference>
<evidence type="ECO:0000313" key="2">
    <source>
        <dbReference type="Proteomes" id="UP000266723"/>
    </source>
</evidence>
<name>A0ABQ7BSI4_BRACR</name>
<comment type="caution">
    <text evidence="1">The sequence shown here is derived from an EMBL/GenBank/DDBJ whole genome shotgun (WGS) entry which is preliminary data.</text>
</comment>
<proteinExistence type="predicted"/>
<protein>
    <submittedName>
        <fullName evidence="1">Uncharacterized protein</fullName>
    </submittedName>
</protein>
<sequence length="107" mass="12688">MLLDLEMLIYTVPDGLDEDDDLMGEHMFDLQFLIYAITISVASLDKYQPRSAFGEDQQTQVSHVFFPEWLCQWHERGFQQRKDFLSSDEEQWKDADYNCSESLVQLR</sequence>
<dbReference type="EMBL" id="QGKV02000832">
    <property type="protein sequence ID" value="KAF3542337.1"/>
    <property type="molecule type" value="Genomic_DNA"/>
</dbReference>
<accession>A0ABQ7BSI4</accession>
<keyword evidence="2" id="KW-1185">Reference proteome</keyword>
<gene>
    <name evidence="1" type="ORF">DY000_02003337</name>
</gene>
<organism evidence="1 2">
    <name type="scientific">Brassica cretica</name>
    <name type="common">Mustard</name>
    <dbReference type="NCBI Taxonomy" id="69181"/>
    <lineage>
        <taxon>Eukaryota</taxon>
        <taxon>Viridiplantae</taxon>
        <taxon>Streptophyta</taxon>
        <taxon>Embryophyta</taxon>
        <taxon>Tracheophyta</taxon>
        <taxon>Spermatophyta</taxon>
        <taxon>Magnoliopsida</taxon>
        <taxon>eudicotyledons</taxon>
        <taxon>Gunneridae</taxon>
        <taxon>Pentapetalae</taxon>
        <taxon>rosids</taxon>
        <taxon>malvids</taxon>
        <taxon>Brassicales</taxon>
        <taxon>Brassicaceae</taxon>
        <taxon>Brassiceae</taxon>
        <taxon>Brassica</taxon>
    </lineage>
</organism>